<name>A0A8H6M163_9AGAR</name>
<comment type="caution">
    <text evidence="4">The sequence shown here is derived from an EMBL/GenBank/DDBJ whole genome shotgun (WGS) entry which is preliminary data.</text>
</comment>
<dbReference type="Pfam" id="PF08031">
    <property type="entry name" value="BBE"/>
    <property type="match status" value="1"/>
</dbReference>
<dbReference type="InterPro" id="IPR016169">
    <property type="entry name" value="FAD-bd_PCMH_sub2"/>
</dbReference>
<dbReference type="GO" id="GO:0071949">
    <property type="term" value="F:FAD binding"/>
    <property type="evidence" value="ECO:0007669"/>
    <property type="project" value="InterPro"/>
</dbReference>
<dbReference type="Proteomes" id="UP000521943">
    <property type="component" value="Unassembled WGS sequence"/>
</dbReference>
<dbReference type="InterPro" id="IPR006094">
    <property type="entry name" value="Oxid_FAD_bind_N"/>
</dbReference>
<comment type="similarity">
    <text evidence="1">Belongs to the oxygen-dependent FAD-linked oxidoreductase family.</text>
</comment>
<dbReference type="PANTHER" id="PTHR13878:SF97">
    <property type="entry name" value="ISOAMYL ALCOHOL OXIDASE"/>
    <property type="match status" value="1"/>
</dbReference>
<dbReference type="AlphaFoldDB" id="A0A8H6M163"/>
<organism evidence="4 5">
    <name type="scientific">Ephemerocybe angulata</name>
    <dbReference type="NCBI Taxonomy" id="980116"/>
    <lineage>
        <taxon>Eukaryota</taxon>
        <taxon>Fungi</taxon>
        <taxon>Dikarya</taxon>
        <taxon>Basidiomycota</taxon>
        <taxon>Agaricomycotina</taxon>
        <taxon>Agaricomycetes</taxon>
        <taxon>Agaricomycetidae</taxon>
        <taxon>Agaricales</taxon>
        <taxon>Agaricineae</taxon>
        <taxon>Psathyrellaceae</taxon>
        <taxon>Ephemerocybe</taxon>
    </lineage>
</organism>
<evidence type="ECO:0000256" key="1">
    <source>
        <dbReference type="ARBA" id="ARBA00005466"/>
    </source>
</evidence>
<dbReference type="PROSITE" id="PS51387">
    <property type="entry name" value="FAD_PCMH"/>
    <property type="match status" value="1"/>
</dbReference>
<dbReference type="InterPro" id="IPR050432">
    <property type="entry name" value="FAD-linked_Oxidoreductases_BP"/>
</dbReference>
<dbReference type="Pfam" id="PF01565">
    <property type="entry name" value="FAD_binding_4"/>
    <property type="match status" value="1"/>
</dbReference>
<dbReference type="SUPFAM" id="SSF56176">
    <property type="entry name" value="FAD-binding/transporter-associated domain-like"/>
    <property type="match status" value="1"/>
</dbReference>
<evidence type="ECO:0000256" key="2">
    <source>
        <dbReference type="ARBA" id="ARBA00023002"/>
    </source>
</evidence>
<dbReference type="EMBL" id="JACGCI010000056">
    <property type="protein sequence ID" value="KAF6750575.1"/>
    <property type="molecule type" value="Genomic_DNA"/>
</dbReference>
<feature type="domain" description="FAD-binding PCMH-type" evidence="3">
    <location>
        <begin position="92"/>
        <end position="274"/>
    </location>
</feature>
<dbReference type="OrthoDB" id="9983560at2759"/>
<protein>
    <submittedName>
        <fullName evidence="4">FAD binding domain-containing protein</fullName>
    </submittedName>
</protein>
<keyword evidence="2" id="KW-0560">Oxidoreductase</keyword>
<keyword evidence="5" id="KW-1185">Reference proteome</keyword>
<gene>
    <name evidence="4" type="ORF">DFP72DRAFT_1139369</name>
</gene>
<evidence type="ECO:0000259" key="3">
    <source>
        <dbReference type="PROSITE" id="PS51387"/>
    </source>
</evidence>
<dbReference type="GO" id="GO:0016491">
    <property type="term" value="F:oxidoreductase activity"/>
    <property type="evidence" value="ECO:0007669"/>
    <property type="project" value="UniProtKB-KW"/>
</dbReference>
<dbReference type="Gene3D" id="3.30.465.10">
    <property type="match status" value="2"/>
</dbReference>
<dbReference type="PANTHER" id="PTHR13878">
    <property type="entry name" value="GULONOLACTONE OXIDASE"/>
    <property type="match status" value="1"/>
</dbReference>
<dbReference type="InterPro" id="IPR036318">
    <property type="entry name" value="FAD-bd_PCMH-like_sf"/>
</dbReference>
<accession>A0A8H6M163</accession>
<reference evidence="4 5" key="1">
    <citation type="submission" date="2020-07" db="EMBL/GenBank/DDBJ databases">
        <title>Comparative genomics of pyrophilous fungi reveals a link between fire events and developmental genes.</title>
        <authorList>
            <consortium name="DOE Joint Genome Institute"/>
            <person name="Steindorff A.S."/>
            <person name="Carver A."/>
            <person name="Calhoun S."/>
            <person name="Stillman K."/>
            <person name="Liu H."/>
            <person name="Lipzen A."/>
            <person name="Pangilinan J."/>
            <person name="Labutti K."/>
            <person name="Bruns T.D."/>
            <person name="Grigoriev I.V."/>
        </authorList>
    </citation>
    <scope>NUCLEOTIDE SEQUENCE [LARGE SCALE GENOMIC DNA]</scope>
    <source>
        <strain evidence="4 5">CBS 144469</strain>
    </source>
</reference>
<dbReference type="InterPro" id="IPR012951">
    <property type="entry name" value="BBE"/>
</dbReference>
<sequence length="521" mass="56665">MYACKSYPGDRAYPGTAPWASFNRTVGRNLQVAIPPGAVCYQTLDGTIQTLDAAKCGEVQTNRGTDHPISTYWTNSTCYPFPESSESSSCARGSYGDYVVLAKTREHIKYTIDFARKNNLRLSIRNTGHDFMGRSTGWGSLVLNTHAFKDVSFVKKYTGPGTWRGRAVTVGAGIQGRELLRLANKQSPPQVVVTGECPTVGLAGGYIQGGGHGPLATFYGMAADQVLSFEVVTASGKFVTANAASNPDLFWALKGGGPPTFAVIVSVTVKTYDDLLSSTVIFYPNSTHTADLEHFLKGVNAFHSLANRYVENGLFVYYSLSLLQLRVQPFVAPNKTASELDAITFFDLYIDIFEEEGSGAPGQLIGGRIYTRKDIAQNATAINAAQRLTVEQPGGFTIGHIVGPGTGAPIVDNVINPKWREASSFSITSFPVGTNATEAQSIVTHVSGRSLREANPNGAAYVDEGDLEEPNWQQAYWGSNYPRLLRLKKKYDPLGVFYARTTPGTEDWEVIDFGPKLWKKL</sequence>
<evidence type="ECO:0000313" key="4">
    <source>
        <dbReference type="EMBL" id="KAF6750575.1"/>
    </source>
</evidence>
<dbReference type="InterPro" id="IPR016166">
    <property type="entry name" value="FAD-bd_PCMH"/>
</dbReference>
<proteinExistence type="inferred from homology"/>
<evidence type="ECO:0000313" key="5">
    <source>
        <dbReference type="Proteomes" id="UP000521943"/>
    </source>
</evidence>